<comment type="caution">
    <text evidence="2">The sequence shown here is derived from an EMBL/GenBank/DDBJ whole genome shotgun (WGS) entry which is preliminary data.</text>
</comment>
<organism evidence="2 3">
    <name type="scientific">Thermobacillus xylanilyticus</name>
    <dbReference type="NCBI Taxonomy" id="76633"/>
    <lineage>
        <taxon>Bacteria</taxon>
        <taxon>Bacillati</taxon>
        <taxon>Bacillota</taxon>
        <taxon>Bacilli</taxon>
        <taxon>Bacillales</taxon>
        <taxon>Paenibacillaceae</taxon>
        <taxon>Thermobacillus</taxon>
    </lineage>
</organism>
<protein>
    <submittedName>
        <fullName evidence="2">Uncharacterized protein</fullName>
    </submittedName>
</protein>
<keyword evidence="3" id="KW-1185">Reference proteome</keyword>
<feature type="transmembrane region" description="Helical" evidence="1">
    <location>
        <begin position="428"/>
        <end position="448"/>
    </location>
</feature>
<feature type="transmembrane region" description="Helical" evidence="1">
    <location>
        <begin position="403"/>
        <end position="422"/>
    </location>
</feature>
<feature type="transmembrane region" description="Helical" evidence="1">
    <location>
        <begin position="379"/>
        <end position="396"/>
    </location>
</feature>
<sequence length="711" mass="77774">MDTLPQAYRFWNRAARRLLLVLTALGVLAALPLGFVRHQMEQKSKTVEFVFDYRDLLLVASYQAHPQQFMEEKLALLKEAGVTTLAVFEGSLDDFARAGRITVYNSMQAALLQGEPAPADENYTYVLFADEKAAEALEPLFRRAFEASGNAVRTWSFGGKPGLVLETSVEDAQLRPMEPDPLTLEELAAAGFRLLPRLTDRIRPYDPDLMDEMLGRFAELGVERLLFEGTEATGFGDQAQMQSLDHFASLLNKYGFGLAAIENMRTPQAGFATLAFKTDYDVVRLYSLSENDASTMSPAAIADRFLLAAKDRNIRMFYLNAAPMRSASKPTITDPLDNLVAALDGRDGEEGAVAKLERFGFKAGFAEPFDYRYEGWQKVLRAVVALGAIAIIALLLDAFLRGFGLIAFVIGLVGSAGLFVLSPSLLEQALALGASVAAPTLAVIWALGRVRAHTEGDRRPVGGFGDADPAGADDERLFGGRWLFDGHPAGRRLVSAVFLFAVTSLLSLCGTAFVFGLLTNVTYSLVLQQFRGVSVLHAAPIFLVALYVFLYTGRSVSGQLRKLLRLKVTVLGVVVAAVLAGVGYYYMTRTGNSGQVTSIELAFRNFLESTFGVRPRTKEFLLAHPLFVLGLFLSFRYRAAWVLMIAGVLGQLSMVDTFAHIHSPILLSLIRCLLGLGLGLIIGLILIALWQLGEGAWRRWALSAKGKRRSA</sequence>
<dbReference type="EMBL" id="CAJRAY010000081">
    <property type="protein sequence ID" value="CAG5091467.1"/>
    <property type="molecule type" value="Genomic_DNA"/>
</dbReference>
<keyword evidence="1" id="KW-1133">Transmembrane helix</keyword>
<feature type="transmembrane region" description="Helical" evidence="1">
    <location>
        <begin position="620"/>
        <end position="635"/>
    </location>
</feature>
<feature type="transmembrane region" description="Helical" evidence="1">
    <location>
        <begin position="493"/>
        <end position="518"/>
    </location>
</feature>
<evidence type="ECO:0000256" key="1">
    <source>
        <dbReference type="SAM" id="Phobius"/>
    </source>
</evidence>
<keyword evidence="1" id="KW-0812">Transmembrane</keyword>
<accession>A0ABN7S8D1</accession>
<proteinExistence type="predicted"/>
<feature type="transmembrane region" description="Helical" evidence="1">
    <location>
        <begin position="530"/>
        <end position="552"/>
    </location>
</feature>
<feature type="transmembrane region" description="Helical" evidence="1">
    <location>
        <begin position="665"/>
        <end position="690"/>
    </location>
</feature>
<dbReference type="Proteomes" id="UP000681526">
    <property type="component" value="Unassembled WGS sequence"/>
</dbReference>
<gene>
    <name evidence="2" type="primary">txxe 2762</name>
    <name evidence="2" type="ORF">TXXE_15745</name>
</gene>
<dbReference type="InterPro" id="IPR043748">
    <property type="entry name" value="DUF5693"/>
</dbReference>
<evidence type="ECO:0000313" key="3">
    <source>
        <dbReference type="Proteomes" id="UP000681526"/>
    </source>
</evidence>
<feature type="transmembrane region" description="Helical" evidence="1">
    <location>
        <begin position="640"/>
        <end position="659"/>
    </location>
</feature>
<reference evidence="2 3" key="1">
    <citation type="submission" date="2021-04" db="EMBL/GenBank/DDBJ databases">
        <authorList>
            <person name="Rakotoarivonina H."/>
        </authorList>
    </citation>
    <scope>NUCLEOTIDE SEQUENCE [LARGE SCALE GENOMIC DNA]</scope>
    <source>
        <strain evidence="2 3">XE</strain>
    </source>
</reference>
<evidence type="ECO:0000313" key="2">
    <source>
        <dbReference type="EMBL" id="CAG5091467.1"/>
    </source>
</evidence>
<name>A0ABN7S8D1_THEXY</name>
<keyword evidence="1" id="KW-0472">Membrane</keyword>
<feature type="transmembrane region" description="Helical" evidence="1">
    <location>
        <begin position="564"/>
        <end position="587"/>
    </location>
</feature>
<dbReference type="Pfam" id="PF18949">
    <property type="entry name" value="DUF5693"/>
    <property type="match status" value="1"/>
</dbReference>